<sequence length="434" mass="47349">MMMRDVRQLIQDAMDRAVDHGEIAGATMLAVRHGRELWQATAGMRNIERGEAMTRDTIFRLYSQTKPVTGSAAMMLVERGLLDLAAPVSTYLPGFKGQRVTTEFEPDAGGASSSNERLANDIPTDMAGAIASVAHDGERTVPASREVTVKDLLTMTSGIPYGDSNFEAGRIVGKVFDDLAARLHGPNPMGTVELANRLGQCPLRFQPGSRWMYGTSADVIGAIIEVVTGRRFGDFLHDELFEPLGMRDTAFYVPADKLDRLAAVYDNPCLPIDPANAGGPLREIVTDHLGVPYAATEDPAYQAGGAGLRSTVDDFVKFGQMLIGEGELDGVRIMQPATVRMMTSGAMYARHYPDFEEWQPGCNYNTFMRIVEEPGKSTMICRAGEYGWDGWLGTYFCNDPATGTTFLFMIQLANAGTIPVTRKVKNIVNAHLDS</sequence>
<dbReference type="EMBL" id="RZUG01000016">
    <property type="protein sequence ID" value="KAA8824625.1"/>
    <property type="molecule type" value="Genomic_DNA"/>
</dbReference>
<organism evidence="2 3">
    <name type="scientific">Bifidobacterium reuteri</name>
    <dbReference type="NCBI Taxonomy" id="983706"/>
    <lineage>
        <taxon>Bacteria</taxon>
        <taxon>Bacillati</taxon>
        <taxon>Actinomycetota</taxon>
        <taxon>Actinomycetes</taxon>
        <taxon>Bifidobacteriales</taxon>
        <taxon>Bifidobacteriaceae</taxon>
        <taxon>Bifidobacterium</taxon>
    </lineage>
</organism>
<dbReference type="Gene3D" id="3.40.710.10">
    <property type="entry name" value="DD-peptidase/beta-lactamase superfamily"/>
    <property type="match status" value="1"/>
</dbReference>
<dbReference type="GO" id="GO:0016787">
    <property type="term" value="F:hydrolase activity"/>
    <property type="evidence" value="ECO:0007669"/>
    <property type="project" value="UniProtKB-KW"/>
</dbReference>
<protein>
    <submittedName>
        <fullName evidence="2">Class A beta-lactamase-related serine hydrolase</fullName>
    </submittedName>
</protein>
<dbReference type="InterPro" id="IPR012338">
    <property type="entry name" value="Beta-lactam/transpept-like"/>
</dbReference>
<reference evidence="2 3" key="1">
    <citation type="journal article" date="2019" name="Syst. Appl. Microbiol.">
        <title>Characterization of Bifidobacterium species in feaces of the Egyptian fruit bat: Description of B. vespertilionis sp. nov. and B. rousetti sp. nov.</title>
        <authorList>
            <person name="Modesto M."/>
            <person name="Satti M."/>
            <person name="Watanabe K."/>
            <person name="Puglisi E."/>
            <person name="Morelli L."/>
            <person name="Huang C.-H."/>
            <person name="Liou J.-S."/>
            <person name="Miyashita M."/>
            <person name="Tamura T."/>
            <person name="Saito S."/>
            <person name="Mori K."/>
            <person name="Huang L."/>
            <person name="Sciavilla P."/>
            <person name="Sandri C."/>
            <person name="Spiezio C."/>
            <person name="Vitali F."/>
            <person name="Cavalieri D."/>
            <person name="Perpetuini G."/>
            <person name="Tofalo R."/>
            <person name="Bonetti A."/>
            <person name="Arita M."/>
            <person name="Mattarelli P."/>
        </authorList>
    </citation>
    <scope>NUCLEOTIDE SEQUENCE [LARGE SCALE GENOMIC DNA]</scope>
    <source>
        <strain evidence="2 3">RST19</strain>
    </source>
</reference>
<dbReference type="RefSeq" id="WP_081886523.1">
    <property type="nucleotide sequence ID" value="NZ_RZUG01000016.1"/>
</dbReference>
<dbReference type="SUPFAM" id="SSF56601">
    <property type="entry name" value="beta-lactamase/transpeptidase-like"/>
    <property type="match status" value="1"/>
</dbReference>
<gene>
    <name evidence="2" type="ORF">EMO92_08440</name>
</gene>
<evidence type="ECO:0000313" key="2">
    <source>
        <dbReference type="EMBL" id="KAA8824625.1"/>
    </source>
</evidence>
<evidence type="ECO:0000259" key="1">
    <source>
        <dbReference type="Pfam" id="PF00144"/>
    </source>
</evidence>
<dbReference type="Proteomes" id="UP000326251">
    <property type="component" value="Unassembled WGS sequence"/>
</dbReference>
<evidence type="ECO:0000313" key="3">
    <source>
        <dbReference type="Proteomes" id="UP000326251"/>
    </source>
</evidence>
<feature type="domain" description="Beta-lactamase-related" evidence="1">
    <location>
        <begin position="10"/>
        <end position="412"/>
    </location>
</feature>
<comment type="caution">
    <text evidence="2">The sequence shown here is derived from an EMBL/GenBank/DDBJ whole genome shotgun (WGS) entry which is preliminary data.</text>
</comment>
<name>A0A5J5E6J1_9BIFI</name>
<dbReference type="PANTHER" id="PTHR43283">
    <property type="entry name" value="BETA-LACTAMASE-RELATED"/>
    <property type="match status" value="1"/>
</dbReference>
<dbReference type="Pfam" id="PF00144">
    <property type="entry name" value="Beta-lactamase"/>
    <property type="match status" value="1"/>
</dbReference>
<dbReference type="PANTHER" id="PTHR43283:SF3">
    <property type="entry name" value="BETA-LACTAMASE FAMILY PROTEIN (AFU_ORTHOLOGUE AFUA_5G07500)"/>
    <property type="match status" value="1"/>
</dbReference>
<keyword evidence="2" id="KW-0378">Hydrolase</keyword>
<dbReference type="InterPro" id="IPR001466">
    <property type="entry name" value="Beta-lactam-related"/>
</dbReference>
<proteinExistence type="predicted"/>
<dbReference type="InterPro" id="IPR050789">
    <property type="entry name" value="Diverse_Enzym_Activities"/>
</dbReference>
<dbReference type="AlphaFoldDB" id="A0A5J5E6J1"/>
<accession>A0A5J5E6J1</accession>